<gene>
    <name evidence="3" type="ORF">GRI47_03480</name>
</gene>
<dbReference type="Pfam" id="PF14342">
    <property type="entry name" value="DUF4396"/>
    <property type="match status" value="1"/>
</dbReference>
<feature type="transmembrane region" description="Helical" evidence="1">
    <location>
        <begin position="128"/>
        <end position="146"/>
    </location>
</feature>
<feature type="transmembrane region" description="Helical" evidence="1">
    <location>
        <begin position="199"/>
        <end position="223"/>
    </location>
</feature>
<accession>A0A844Y706</accession>
<dbReference type="OrthoDB" id="1495425at2"/>
<name>A0A844Y706_9SPHN</name>
<protein>
    <submittedName>
        <fullName evidence="3">DUF4396 domain-containing protein</fullName>
    </submittedName>
</protein>
<keyword evidence="1" id="KW-0812">Transmembrane</keyword>
<dbReference type="AlphaFoldDB" id="A0A844Y706"/>
<dbReference type="EMBL" id="WTYD01000001">
    <property type="protein sequence ID" value="MXO53073.1"/>
    <property type="molecule type" value="Genomic_DNA"/>
</dbReference>
<organism evidence="3 4">
    <name type="scientific">Qipengyuania pelagi</name>
    <dbReference type="NCBI Taxonomy" id="994320"/>
    <lineage>
        <taxon>Bacteria</taxon>
        <taxon>Pseudomonadati</taxon>
        <taxon>Pseudomonadota</taxon>
        <taxon>Alphaproteobacteria</taxon>
        <taxon>Sphingomonadales</taxon>
        <taxon>Erythrobacteraceae</taxon>
        <taxon>Qipengyuania</taxon>
    </lineage>
</organism>
<feature type="domain" description="DUF4396" evidence="2">
    <location>
        <begin position="77"/>
        <end position="228"/>
    </location>
</feature>
<keyword evidence="4" id="KW-1185">Reference proteome</keyword>
<reference evidence="3 4" key="1">
    <citation type="submission" date="2019-12" db="EMBL/GenBank/DDBJ databases">
        <title>Genomic-based taxomic classification of the family Erythrobacteraceae.</title>
        <authorList>
            <person name="Xu L."/>
        </authorList>
    </citation>
    <scope>NUCLEOTIDE SEQUENCE [LARGE SCALE GENOMIC DNA]</scope>
    <source>
        <strain evidence="3 4">JCM 17468</strain>
    </source>
</reference>
<feature type="transmembrane region" description="Helical" evidence="1">
    <location>
        <begin position="99"/>
        <end position="116"/>
    </location>
</feature>
<feature type="transmembrane region" description="Helical" evidence="1">
    <location>
        <begin position="12"/>
        <end position="30"/>
    </location>
</feature>
<comment type="caution">
    <text evidence="3">The sequence shown here is derived from an EMBL/GenBank/DDBJ whole genome shotgun (WGS) entry which is preliminary data.</text>
</comment>
<sequence>MTSATIPQGVHAGAIALLILGVLCAAYMAWQMKRTPPKMAVMRFVWPLCALFAGPLLIWFYHRYAGMEADETPYAAKVAKGTLHCGAGCSLADLICENVAHVAPGVLAFFGMGTIFQTEIFAQWTMDYVFALLIGIVFQYFAIAPMRDLSVGEGILAATKADVLSLTSWQVGMYGFMGLAHFVLFPAMFGGKVDAGSPVFWVAMQIAMLAGFATAYFPNWWLIRSGLKEEM</sequence>
<evidence type="ECO:0000313" key="3">
    <source>
        <dbReference type="EMBL" id="MXO53073.1"/>
    </source>
</evidence>
<proteinExistence type="predicted"/>
<keyword evidence="1" id="KW-1133">Transmembrane helix</keyword>
<evidence type="ECO:0000259" key="2">
    <source>
        <dbReference type="Pfam" id="PF14342"/>
    </source>
</evidence>
<evidence type="ECO:0000256" key="1">
    <source>
        <dbReference type="SAM" id="Phobius"/>
    </source>
</evidence>
<feature type="transmembrane region" description="Helical" evidence="1">
    <location>
        <begin position="166"/>
        <end position="187"/>
    </location>
</feature>
<feature type="transmembrane region" description="Helical" evidence="1">
    <location>
        <begin position="42"/>
        <end position="61"/>
    </location>
</feature>
<evidence type="ECO:0000313" key="4">
    <source>
        <dbReference type="Proteomes" id="UP000430272"/>
    </source>
</evidence>
<dbReference type="Proteomes" id="UP000430272">
    <property type="component" value="Unassembled WGS sequence"/>
</dbReference>
<dbReference type="InterPro" id="IPR025509">
    <property type="entry name" value="DUF4396"/>
</dbReference>
<dbReference type="RefSeq" id="WP_160659970.1">
    <property type="nucleotide sequence ID" value="NZ_BAABDV010000001.1"/>
</dbReference>
<keyword evidence="1" id="KW-0472">Membrane</keyword>